<dbReference type="InterPro" id="IPR018673">
    <property type="entry name" value="DUF2141"/>
</dbReference>
<accession>M7MWI3</accession>
<name>M7MWI3_9FLAO</name>
<evidence type="ECO:0000313" key="2">
    <source>
        <dbReference type="EMBL" id="EMQ93854.1"/>
    </source>
</evidence>
<dbReference type="GeneID" id="98642607"/>
<dbReference type="AlphaFoldDB" id="M7MWI3"/>
<dbReference type="PATRIC" id="fig|1137281.3.peg.2799"/>
<feature type="chain" id="PRO_5004081839" description="DUF2141 domain-containing protein" evidence="1">
    <location>
        <begin position="20"/>
        <end position="140"/>
    </location>
</feature>
<dbReference type="EMBL" id="ANLA01000029">
    <property type="protein sequence ID" value="EMQ93854.1"/>
    <property type="molecule type" value="Genomic_DNA"/>
</dbReference>
<dbReference type="RefSeq" id="WP_007651793.1">
    <property type="nucleotide sequence ID" value="NZ_ANLA01000029.1"/>
</dbReference>
<evidence type="ECO:0000256" key="1">
    <source>
        <dbReference type="SAM" id="SignalP"/>
    </source>
</evidence>
<dbReference type="Proteomes" id="UP000012024">
    <property type="component" value="Unassembled WGS sequence"/>
</dbReference>
<evidence type="ECO:0008006" key="4">
    <source>
        <dbReference type="Google" id="ProtNLM"/>
    </source>
</evidence>
<comment type="caution">
    <text evidence="2">The sequence shown here is derived from an EMBL/GenBank/DDBJ whole genome shotgun (WGS) entry which is preliminary data.</text>
</comment>
<keyword evidence="1" id="KW-0732">Signal</keyword>
<proteinExistence type="predicted"/>
<sequence length="140" mass="15550">MKTLTLIVSLLLTCSFIQAQDSLKSYHITVKIDNALSDNGSMLFGLHNESTFMKGKSLHNMKSAITDGKAMVTFENVTPGTYAVMVFHDANNNEKMDFDTTGMPMESYGMSNNPMLMGPPNFADAKFVLEDENLELLIRL</sequence>
<reference evidence="2 3" key="1">
    <citation type="submission" date="2012-12" db="EMBL/GenBank/DDBJ databases">
        <title>Genome assembly of Formosa sp. AK20.</title>
        <authorList>
            <person name="Kumar R."/>
            <person name="Khatri I."/>
            <person name="Vaidya B."/>
            <person name="Subramanian S."/>
            <person name="Pinnaka A."/>
        </authorList>
    </citation>
    <scope>NUCLEOTIDE SEQUENCE [LARGE SCALE GENOMIC DNA]</scope>
    <source>
        <strain evidence="2 3">AK20</strain>
    </source>
</reference>
<feature type="signal peptide" evidence="1">
    <location>
        <begin position="1"/>
        <end position="19"/>
    </location>
</feature>
<dbReference type="Pfam" id="PF09912">
    <property type="entry name" value="DUF2141"/>
    <property type="match status" value="1"/>
</dbReference>
<dbReference type="OrthoDB" id="9788332at2"/>
<organism evidence="2 3">
    <name type="scientific">Xanthomarina gelatinilytica</name>
    <dbReference type="NCBI Taxonomy" id="1137281"/>
    <lineage>
        <taxon>Bacteria</taxon>
        <taxon>Pseudomonadati</taxon>
        <taxon>Bacteroidota</taxon>
        <taxon>Flavobacteriia</taxon>
        <taxon>Flavobacteriales</taxon>
        <taxon>Flavobacteriaceae</taxon>
        <taxon>Xanthomarina</taxon>
    </lineage>
</organism>
<dbReference type="eggNOG" id="COG4704">
    <property type="taxonomic scope" value="Bacteria"/>
</dbReference>
<gene>
    <name evidence="2" type="ORF">D778_01441</name>
</gene>
<evidence type="ECO:0000313" key="3">
    <source>
        <dbReference type="Proteomes" id="UP000012024"/>
    </source>
</evidence>
<keyword evidence="3" id="KW-1185">Reference proteome</keyword>
<protein>
    <recommendedName>
        <fullName evidence="4">DUF2141 domain-containing protein</fullName>
    </recommendedName>
</protein>